<dbReference type="SUPFAM" id="SSF52540">
    <property type="entry name" value="P-loop containing nucleoside triphosphate hydrolases"/>
    <property type="match status" value="1"/>
</dbReference>
<feature type="region of interest" description="Disordered" evidence="1">
    <location>
        <begin position="257"/>
        <end position="295"/>
    </location>
</feature>
<dbReference type="Proteomes" id="UP000186997">
    <property type="component" value="Unassembled WGS sequence"/>
</dbReference>
<dbReference type="OrthoDB" id="5477114at2"/>
<sequence>MSVGETASGGRRKPRIALMGEFSAGKSTLSNLLMGQRPLPEKVTATRLSPVWISHGTRAPYRVDVDGSKEPVTLADLENIPVEQTRNIRLFLEADILEVCDLIDFPGISDPNMSSSVWERMLPEVDAVIWCTHATQAWRQSESAVWEDMPQAVRENSILLITRFDKLNTEKDRSRVVKRVTRETQGQFGAIFPVSLLQAIQAGEDYDLWDASGAGPFTAHLIDVIERLTALTARTELPLYNMANLSDIPAPVAAPVLPRRVQRASDSGRSARDRAPSDPTTDDPMSSVDRVLRSS</sequence>
<dbReference type="InterPro" id="IPR051943">
    <property type="entry name" value="TRAFAC_Dynamin-like_GTPase"/>
</dbReference>
<evidence type="ECO:0000259" key="2">
    <source>
        <dbReference type="Pfam" id="PF00350"/>
    </source>
</evidence>
<dbReference type="InterPro" id="IPR045063">
    <property type="entry name" value="Dynamin_N"/>
</dbReference>
<dbReference type="InterPro" id="IPR027417">
    <property type="entry name" value="P-loop_NTPase"/>
</dbReference>
<keyword evidence="4" id="KW-1185">Reference proteome</keyword>
<organism evidence="3 4">
    <name type="scientific">Yoonia rosea</name>
    <dbReference type="NCBI Taxonomy" id="287098"/>
    <lineage>
        <taxon>Bacteria</taxon>
        <taxon>Pseudomonadati</taxon>
        <taxon>Pseudomonadota</taxon>
        <taxon>Alphaproteobacteria</taxon>
        <taxon>Rhodobacterales</taxon>
        <taxon>Paracoccaceae</taxon>
        <taxon>Yoonia</taxon>
    </lineage>
</organism>
<accession>A0A1R3X6C9</accession>
<evidence type="ECO:0000256" key="1">
    <source>
        <dbReference type="SAM" id="MobiDB-lite"/>
    </source>
</evidence>
<dbReference type="PANTHER" id="PTHR43681">
    <property type="entry name" value="TRANSMEMBRANE GTPASE FZO"/>
    <property type="match status" value="1"/>
</dbReference>
<feature type="compositionally biased region" description="Low complexity" evidence="1">
    <location>
        <begin position="257"/>
        <end position="268"/>
    </location>
</feature>
<gene>
    <name evidence="3" type="ORF">SAMN05421665_2281</name>
</gene>
<dbReference type="RefSeq" id="WP_076659683.1">
    <property type="nucleotide sequence ID" value="NZ_FTPR01000001.1"/>
</dbReference>
<dbReference type="PANTHER" id="PTHR43681:SF1">
    <property type="entry name" value="SARCALUMENIN"/>
    <property type="match status" value="1"/>
</dbReference>
<dbReference type="EMBL" id="FTPR01000001">
    <property type="protein sequence ID" value="SIT86304.1"/>
    <property type="molecule type" value="Genomic_DNA"/>
</dbReference>
<reference evidence="4" key="1">
    <citation type="submission" date="2017-01" db="EMBL/GenBank/DDBJ databases">
        <authorList>
            <person name="Varghese N."/>
            <person name="Submissions S."/>
        </authorList>
    </citation>
    <scope>NUCLEOTIDE SEQUENCE [LARGE SCALE GENOMIC DNA]</scope>
    <source>
        <strain evidence="4">DSM 29591</strain>
    </source>
</reference>
<feature type="domain" description="Dynamin N-terminal" evidence="2">
    <location>
        <begin position="16"/>
        <end position="162"/>
    </location>
</feature>
<dbReference type="Pfam" id="PF00350">
    <property type="entry name" value="Dynamin_N"/>
    <property type="match status" value="1"/>
</dbReference>
<evidence type="ECO:0000313" key="4">
    <source>
        <dbReference type="Proteomes" id="UP000186997"/>
    </source>
</evidence>
<name>A0A1R3X6C9_9RHOB</name>
<proteinExistence type="predicted"/>
<protein>
    <submittedName>
        <fullName evidence="3">Dynamin family protein</fullName>
    </submittedName>
</protein>
<dbReference type="AlphaFoldDB" id="A0A1R3X6C9"/>
<dbReference type="Gene3D" id="3.40.50.300">
    <property type="entry name" value="P-loop containing nucleotide triphosphate hydrolases"/>
    <property type="match status" value="1"/>
</dbReference>
<dbReference type="STRING" id="287098.SAMN05421665_2281"/>
<evidence type="ECO:0000313" key="3">
    <source>
        <dbReference type="EMBL" id="SIT86304.1"/>
    </source>
</evidence>